<evidence type="ECO:0000256" key="7">
    <source>
        <dbReference type="ARBA" id="ARBA00023002"/>
    </source>
</evidence>
<accession>A0ABQ2GRK1</accession>
<evidence type="ECO:0000256" key="5">
    <source>
        <dbReference type="ARBA" id="ARBA00022617"/>
    </source>
</evidence>
<evidence type="ECO:0000256" key="1">
    <source>
        <dbReference type="ARBA" id="ARBA00001971"/>
    </source>
</evidence>
<evidence type="ECO:0000259" key="11">
    <source>
        <dbReference type="PROSITE" id="PS60001"/>
    </source>
</evidence>
<evidence type="ECO:0000256" key="9">
    <source>
        <dbReference type="ARBA" id="ARBA00048713"/>
    </source>
</evidence>
<dbReference type="InterPro" id="IPR044940">
    <property type="entry name" value="NOS_dom_2"/>
</dbReference>
<comment type="cofactor">
    <cofactor evidence="1 10">
        <name>heme</name>
        <dbReference type="ChEBI" id="CHEBI:30413"/>
    </cofactor>
</comment>
<dbReference type="Gene3D" id="3.90.1230.10">
    <property type="entry name" value="Nitric Oxide Synthase, Chain A, domain 3"/>
    <property type="match status" value="1"/>
</dbReference>
<keyword evidence="7 10" id="KW-0560">Oxidoreductase</keyword>
<evidence type="ECO:0000256" key="6">
    <source>
        <dbReference type="ARBA" id="ARBA00022723"/>
    </source>
</evidence>
<dbReference type="PANTHER" id="PTHR43410">
    <property type="entry name" value="NITRIC OXIDE SYNTHASE OXYGENASE"/>
    <property type="match status" value="1"/>
</dbReference>
<evidence type="ECO:0000256" key="4">
    <source>
        <dbReference type="ARBA" id="ARBA00018859"/>
    </source>
</evidence>
<dbReference type="EMBL" id="BMOM01000010">
    <property type="protein sequence ID" value="GGM08615.1"/>
    <property type="molecule type" value="Genomic_DNA"/>
</dbReference>
<dbReference type="InterPro" id="IPR004030">
    <property type="entry name" value="NOS_N"/>
</dbReference>
<dbReference type="InterPro" id="IPR036119">
    <property type="entry name" value="NOS_N_sf"/>
</dbReference>
<organism evidence="12 13">
    <name type="scientific">Deinococcus aerophilus</name>
    <dbReference type="NCBI Taxonomy" id="522488"/>
    <lineage>
        <taxon>Bacteria</taxon>
        <taxon>Thermotogati</taxon>
        <taxon>Deinococcota</taxon>
        <taxon>Deinococci</taxon>
        <taxon>Deinococcales</taxon>
        <taxon>Deinococcaceae</taxon>
        <taxon>Deinococcus</taxon>
    </lineage>
</organism>
<dbReference type="PANTHER" id="PTHR43410:SF1">
    <property type="entry name" value="NITRIC OXIDE SYNTHASE"/>
    <property type="match status" value="1"/>
</dbReference>
<comment type="subunit">
    <text evidence="10">Homodimer.</text>
</comment>
<dbReference type="PIRSF" id="PIRSF037219">
    <property type="entry name" value="NOS_oxygenase"/>
    <property type="match status" value="1"/>
</dbReference>
<evidence type="ECO:0000256" key="2">
    <source>
        <dbReference type="ARBA" id="ARBA00005411"/>
    </source>
</evidence>
<dbReference type="Pfam" id="PF02898">
    <property type="entry name" value="NO_synthase"/>
    <property type="match status" value="1"/>
</dbReference>
<reference evidence="13" key="1">
    <citation type="journal article" date="2019" name="Int. J. Syst. Evol. Microbiol.">
        <title>The Global Catalogue of Microorganisms (GCM) 10K type strain sequencing project: providing services to taxonomists for standard genome sequencing and annotation.</title>
        <authorList>
            <consortium name="The Broad Institute Genomics Platform"/>
            <consortium name="The Broad Institute Genome Sequencing Center for Infectious Disease"/>
            <person name="Wu L."/>
            <person name="Ma J."/>
        </authorList>
    </citation>
    <scope>NUCLEOTIDE SEQUENCE [LARGE SCALE GENOMIC DNA]</scope>
    <source>
        <strain evidence="13">JCM 15443</strain>
    </source>
</reference>
<evidence type="ECO:0000256" key="3">
    <source>
        <dbReference type="ARBA" id="ARBA00012735"/>
    </source>
</evidence>
<feature type="domain" description="Nitric oxide synthase (NOS)" evidence="11">
    <location>
        <begin position="74"/>
        <end position="81"/>
    </location>
</feature>
<dbReference type="InterPro" id="IPR044943">
    <property type="entry name" value="NOS_dom_1"/>
</dbReference>
<comment type="function">
    <text evidence="10">Catalyzes the production of nitric oxide.</text>
</comment>
<protein>
    <recommendedName>
        <fullName evidence="4 10">Nitric oxide synthase oxygenase</fullName>
        <ecNumber evidence="3 10">1.14.14.47</ecNumber>
    </recommendedName>
</protein>
<dbReference type="Gene3D" id="3.90.440.10">
    <property type="entry name" value="Nitric Oxide Synthase,Heme Domain,Chain A domain 2"/>
    <property type="match status" value="1"/>
</dbReference>
<comment type="similarity">
    <text evidence="2 10">Belongs to the NOS family. Bacterial NOS oxygenase subfamily.</text>
</comment>
<keyword evidence="8 10" id="KW-0408">Iron</keyword>
<evidence type="ECO:0000313" key="13">
    <source>
        <dbReference type="Proteomes" id="UP000661918"/>
    </source>
</evidence>
<dbReference type="InterPro" id="IPR044944">
    <property type="entry name" value="NOS_dom_3"/>
</dbReference>
<dbReference type="SUPFAM" id="SSF56512">
    <property type="entry name" value="Nitric oxide (NO) synthase oxygenase domain"/>
    <property type="match status" value="1"/>
</dbReference>
<sequence length="378" mass="41782">MTAAPRLMPASPLLEQAEDFLRLYHREVGYAGGQDGLEARLETARSELTRTGHYTLTPGELTHGARVAWRNSARCVGRLPWRALEVRDLRHATHPDEVFAQLLAHLHGAFNGGRIRPVISVFGPGVRIHNPQLIRYAGYPRPDGGVVGDPENVALTDHLRRLGWGGGPGSPFDVLPLAIEAGGEVQLYDLPAEAIHEVPLTHPDCPALGALGLKWHALPVISDMALEIGGLDFACAPFNGWYLETEIAARNLADQDRYNQLPAVARALGLDTSRARTLWQDRALVELNVAALHSFDAAGVRLSDHHAATRQFVRFEEEEARAGRAVRGRWSWLVPPLSPATTPVWHRHYEDGDESPRFVRGQAAWVKLQRPERGCPFH</sequence>
<evidence type="ECO:0000313" key="12">
    <source>
        <dbReference type="EMBL" id="GGM08615.1"/>
    </source>
</evidence>
<comment type="catalytic activity">
    <reaction evidence="9">
        <text>3 reduced [flavodoxin] + 2 L-arginine + 4 O2 = 3 oxidized [flavodoxin] + 2 L-citrulline + 2 nitric oxide + 4 H2O + 5 H(+)</text>
        <dbReference type="Rhea" id="RHEA:52324"/>
        <dbReference type="Rhea" id="RHEA-COMP:10622"/>
        <dbReference type="Rhea" id="RHEA-COMP:10623"/>
        <dbReference type="ChEBI" id="CHEBI:15377"/>
        <dbReference type="ChEBI" id="CHEBI:15378"/>
        <dbReference type="ChEBI" id="CHEBI:15379"/>
        <dbReference type="ChEBI" id="CHEBI:16480"/>
        <dbReference type="ChEBI" id="CHEBI:32682"/>
        <dbReference type="ChEBI" id="CHEBI:57618"/>
        <dbReference type="ChEBI" id="CHEBI:57743"/>
        <dbReference type="ChEBI" id="CHEBI:58210"/>
        <dbReference type="EC" id="1.14.14.47"/>
    </reaction>
</comment>
<evidence type="ECO:0000256" key="8">
    <source>
        <dbReference type="ARBA" id="ARBA00023004"/>
    </source>
</evidence>
<gene>
    <name evidence="12" type="primary">nos</name>
    <name evidence="12" type="ORF">GCM10010841_16160</name>
</gene>
<keyword evidence="13" id="KW-1185">Reference proteome</keyword>
<comment type="miscellaneous">
    <text evidence="10">This protein is similar to the oxygenase domain of eukaryotic nitric oxide synthases but lacks the reductase domain which, in eukaryotes, is responsible for transfer of electrons to the ferric heme during nitric oxide synthesis.</text>
</comment>
<name>A0ABQ2GRK1_9DEIO</name>
<dbReference type="InterPro" id="IPR050607">
    <property type="entry name" value="NOS"/>
</dbReference>
<keyword evidence="5 10" id="KW-0349">Heme</keyword>
<dbReference type="Gene3D" id="3.90.340.10">
    <property type="entry name" value="Nitric Oxide Synthase, Chain A, domain 1"/>
    <property type="match status" value="1"/>
</dbReference>
<keyword evidence="6 10" id="KW-0479">Metal-binding</keyword>
<dbReference type="Proteomes" id="UP000661918">
    <property type="component" value="Unassembled WGS sequence"/>
</dbReference>
<comment type="caution">
    <text evidence="12">The sequence shown here is derived from an EMBL/GenBank/DDBJ whole genome shotgun (WGS) entry which is preliminary data.</text>
</comment>
<proteinExistence type="inferred from homology"/>
<dbReference type="PROSITE" id="PS60001">
    <property type="entry name" value="NOS"/>
    <property type="match status" value="1"/>
</dbReference>
<dbReference type="EC" id="1.14.14.47" evidence="3 10"/>
<dbReference type="InterPro" id="IPR017142">
    <property type="entry name" value="Nitric_oxide_synthase_Oase-su"/>
</dbReference>
<evidence type="ECO:0000256" key="10">
    <source>
        <dbReference type="PIRNR" id="PIRNR037219"/>
    </source>
</evidence>